<evidence type="ECO:0000256" key="1">
    <source>
        <dbReference type="ARBA" id="ARBA00019186"/>
    </source>
</evidence>
<keyword evidence="5" id="KW-1185">Reference proteome</keyword>
<dbReference type="AlphaFoldDB" id="D2V415"/>
<dbReference type="InterPro" id="IPR016562">
    <property type="entry name" value="Proteasome_assmbl_chp_2_euk"/>
</dbReference>
<dbReference type="Gene3D" id="3.40.50.10900">
    <property type="entry name" value="PAC-like subunit"/>
    <property type="match status" value="2"/>
</dbReference>
<dbReference type="InterPro" id="IPR019151">
    <property type="entry name" value="Proteasome_assmbl_chaperone_2"/>
</dbReference>
<evidence type="ECO:0000256" key="3">
    <source>
        <dbReference type="ARBA" id="ARBA00025745"/>
    </source>
</evidence>
<dbReference type="InterPro" id="IPR038389">
    <property type="entry name" value="PSMG2_sf"/>
</dbReference>
<evidence type="ECO:0000313" key="4">
    <source>
        <dbReference type="EMBL" id="EFC48298.1"/>
    </source>
</evidence>
<dbReference type="Proteomes" id="UP000006671">
    <property type="component" value="Unassembled WGS sequence"/>
</dbReference>
<dbReference type="GeneID" id="8849755"/>
<dbReference type="GO" id="GO:0005829">
    <property type="term" value="C:cytosol"/>
    <property type="evidence" value="ECO:0007669"/>
    <property type="project" value="TreeGrafter"/>
</dbReference>
<dbReference type="VEuPathDB" id="AmoebaDB:NAEGRDRAFT_78472"/>
<dbReference type="STRING" id="5762.D2V415"/>
<dbReference type="PANTHER" id="PTHR12970">
    <property type="entry name" value="PROTEASOME ASSEMBLY CHAPERONE 2"/>
    <property type="match status" value="1"/>
</dbReference>
<proteinExistence type="inferred from homology"/>
<evidence type="ECO:0000313" key="5">
    <source>
        <dbReference type="Proteomes" id="UP000006671"/>
    </source>
</evidence>
<reference evidence="4 5" key="1">
    <citation type="journal article" date="2010" name="Cell">
        <title>The genome of Naegleria gruberi illuminates early eukaryotic versatility.</title>
        <authorList>
            <person name="Fritz-Laylin L.K."/>
            <person name="Prochnik S.E."/>
            <person name="Ginger M.L."/>
            <person name="Dacks J.B."/>
            <person name="Carpenter M.L."/>
            <person name="Field M.C."/>
            <person name="Kuo A."/>
            <person name="Paredez A."/>
            <person name="Chapman J."/>
            <person name="Pham J."/>
            <person name="Shu S."/>
            <person name="Neupane R."/>
            <person name="Cipriano M."/>
            <person name="Mancuso J."/>
            <person name="Tu H."/>
            <person name="Salamov A."/>
            <person name="Lindquist E."/>
            <person name="Shapiro H."/>
            <person name="Lucas S."/>
            <person name="Grigoriev I.V."/>
            <person name="Cande W.Z."/>
            <person name="Fulton C."/>
            <person name="Rokhsar D.S."/>
            <person name="Dawson S.C."/>
        </authorList>
    </citation>
    <scope>NUCLEOTIDE SEQUENCE [LARGE SCALE GENOMIC DNA]</scope>
    <source>
        <strain evidence="4 5">NEG-M</strain>
    </source>
</reference>
<organism evidence="5">
    <name type="scientific">Naegleria gruberi</name>
    <name type="common">Amoeba</name>
    <dbReference type="NCBI Taxonomy" id="5762"/>
    <lineage>
        <taxon>Eukaryota</taxon>
        <taxon>Discoba</taxon>
        <taxon>Heterolobosea</taxon>
        <taxon>Tetramitia</taxon>
        <taxon>Eutetramitia</taxon>
        <taxon>Vahlkampfiidae</taxon>
        <taxon>Naegleria</taxon>
    </lineage>
</organism>
<keyword evidence="2" id="KW-0143">Chaperone</keyword>
<dbReference type="EMBL" id="GG738851">
    <property type="protein sequence ID" value="EFC48298.1"/>
    <property type="molecule type" value="Genomic_DNA"/>
</dbReference>
<dbReference type="PANTHER" id="PTHR12970:SF1">
    <property type="entry name" value="PROTEASOME ASSEMBLY CHAPERONE 2"/>
    <property type="match status" value="1"/>
</dbReference>
<dbReference type="OrthoDB" id="10260712at2759"/>
<name>D2V415_NAEGR</name>
<gene>
    <name evidence="4" type="ORF">NAEGRDRAFT_78472</name>
</gene>
<dbReference type="GO" id="GO:0043248">
    <property type="term" value="P:proteasome assembly"/>
    <property type="evidence" value="ECO:0007669"/>
    <property type="project" value="TreeGrafter"/>
</dbReference>
<dbReference type="OMA" id="CNEGENS"/>
<sequence length="318" mass="35908">MKFFPFHSSSTGDVSSDVEIKQLLQQAEFCMISVPSIGNVGQLAMDFMISTFYNSKCAHISKLGYLETGFLLHCVGNDPYVHHRDNHVGEVHSALEVYSLQFHTPGKPEEKVGSNIVLIHCRSIIIYPTLFVRDLNEWLAQGNDDYFLKSLQNLIILSSANAGLQDDSFIQFLQEKPLEFGLATLSCDVNVVDETTFPHDQYLSNIPKLDRQKYPLFVSGVNAKLMENQETFGKNGESNGQVRKLNRAIVFMICNEGENSIHGTALCRVVTGEIILPFIKNNNKGTLPFETLDSIEWKIPHSWRHFYGNPISDLNLYN</sequence>
<dbReference type="InParanoid" id="D2V415"/>
<comment type="similarity">
    <text evidence="3">Belongs to the PSMG2 family.</text>
</comment>
<dbReference type="RefSeq" id="XP_002681042.1">
    <property type="nucleotide sequence ID" value="XM_002680996.1"/>
</dbReference>
<dbReference type="KEGG" id="ngr:NAEGRDRAFT_78472"/>
<protein>
    <recommendedName>
        <fullName evidence="1">Proteasome assembly chaperone 2</fullName>
    </recommendedName>
</protein>
<accession>D2V415</accession>
<evidence type="ECO:0000256" key="2">
    <source>
        <dbReference type="ARBA" id="ARBA00023186"/>
    </source>
</evidence>
<dbReference type="GO" id="GO:0005634">
    <property type="term" value="C:nucleus"/>
    <property type="evidence" value="ECO:0007669"/>
    <property type="project" value="TreeGrafter"/>
</dbReference>
<dbReference type="Pfam" id="PF09754">
    <property type="entry name" value="PAC2"/>
    <property type="match status" value="1"/>
</dbReference>